<evidence type="ECO:0000313" key="3">
    <source>
        <dbReference type="Proteomes" id="UP000467840"/>
    </source>
</evidence>
<feature type="region of interest" description="Disordered" evidence="1">
    <location>
        <begin position="132"/>
        <end position="167"/>
    </location>
</feature>
<evidence type="ECO:0000256" key="1">
    <source>
        <dbReference type="SAM" id="MobiDB-lite"/>
    </source>
</evidence>
<dbReference type="AlphaFoldDB" id="A0A6A6MBZ6"/>
<feature type="compositionally biased region" description="Polar residues" evidence="1">
    <location>
        <begin position="9"/>
        <end position="19"/>
    </location>
</feature>
<comment type="caution">
    <text evidence="2">The sequence shown here is derived from an EMBL/GenBank/DDBJ whole genome shotgun (WGS) entry which is preliminary data.</text>
</comment>
<gene>
    <name evidence="2" type="ORF">GH714_003174</name>
</gene>
<evidence type="ECO:0000313" key="2">
    <source>
        <dbReference type="EMBL" id="KAF2309479.1"/>
    </source>
</evidence>
<sequence length="167" mass="18613">MERKGKLKQNYNQRKQGNGNRALRRNADTKGKQVRREYRPKGDRAPMGNPVAEPIRAQNCYDICPGKPKPLLNQTSPFGEFISADGICQARQRVDIVRLLIITDSSTPIIKTMDVDISHDQFRIIVLEEPCNDHFKPPSPPCQNPQSSSSSSSDASTPSALEIKLLA</sequence>
<protein>
    <submittedName>
        <fullName evidence="2">Uncharacterized protein</fullName>
    </submittedName>
</protein>
<feature type="compositionally biased region" description="Basic and acidic residues" evidence="1">
    <location>
        <begin position="25"/>
        <end position="44"/>
    </location>
</feature>
<proteinExistence type="predicted"/>
<dbReference type="EMBL" id="JAAGAX010000006">
    <property type="protein sequence ID" value="KAF2309479.1"/>
    <property type="molecule type" value="Genomic_DNA"/>
</dbReference>
<feature type="compositionally biased region" description="Low complexity" evidence="1">
    <location>
        <begin position="144"/>
        <end position="159"/>
    </location>
</feature>
<accession>A0A6A6MBZ6</accession>
<keyword evidence="3" id="KW-1185">Reference proteome</keyword>
<organism evidence="2 3">
    <name type="scientific">Hevea brasiliensis</name>
    <name type="common">Para rubber tree</name>
    <name type="synonym">Siphonia brasiliensis</name>
    <dbReference type="NCBI Taxonomy" id="3981"/>
    <lineage>
        <taxon>Eukaryota</taxon>
        <taxon>Viridiplantae</taxon>
        <taxon>Streptophyta</taxon>
        <taxon>Embryophyta</taxon>
        <taxon>Tracheophyta</taxon>
        <taxon>Spermatophyta</taxon>
        <taxon>Magnoliopsida</taxon>
        <taxon>eudicotyledons</taxon>
        <taxon>Gunneridae</taxon>
        <taxon>Pentapetalae</taxon>
        <taxon>rosids</taxon>
        <taxon>fabids</taxon>
        <taxon>Malpighiales</taxon>
        <taxon>Euphorbiaceae</taxon>
        <taxon>Crotonoideae</taxon>
        <taxon>Micrandreae</taxon>
        <taxon>Hevea</taxon>
    </lineage>
</organism>
<feature type="region of interest" description="Disordered" evidence="1">
    <location>
        <begin position="1"/>
        <end position="51"/>
    </location>
</feature>
<name>A0A6A6MBZ6_HEVBR</name>
<reference evidence="2 3" key="1">
    <citation type="journal article" date="2020" name="Mol. Plant">
        <title>The Chromosome-Based Rubber Tree Genome Provides New Insights into Spurge Genome Evolution and Rubber Biosynthesis.</title>
        <authorList>
            <person name="Liu J."/>
            <person name="Shi C."/>
            <person name="Shi C.C."/>
            <person name="Li W."/>
            <person name="Zhang Q.J."/>
            <person name="Zhang Y."/>
            <person name="Li K."/>
            <person name="Lu H.F."/>
            <person name="Shi C."/>
            <person name="Zhu S.T."/>
            <person name="Xiao Z.Y."/>
            <person name="Nan H."/>
            <person name="Yue Y."/>
            <person name="Zhu X.G."/>
            <person name="Wu Y."/>
            <person name="Hong X.N."/>
            <person name="Fan G.Y."/>
            <person name="Tong Y."/>
            <person name="Zhang D."/>
            <person name="Mao C.L."/>
            <person name="Liu Y.L."/>
            <person name="Hao S.J."/>
            <person name="Liu W.Q."/>
            <person name="Lv M.Q."/>
            <person name="Zhang H.B."/>
            <person name="Liu Y."/>
            <person name="Hu-Tang G.R."/>
            <person name="Wang J.P."/>
            <person name="Wang J.H."/>
            <person name="Sun Y.H."/>
            <person name="Ni S.B."/>
            <person name="Chen W.B."/>
            <person name="Zhang X.C."/>
            <person name="Jiao Y.N."/>
            <person name="Eichler E.E."/>
            <person name="Li G.H."/>
            <person name="Liu X."/>
            <person name="Gao L.Z."/>
        </authorList>
    </citation>
    <scope>NUCLEOTIDE SEQUENCE [LARGE SCALE GENOMIC DNA]</scope>
    <source>
        <strain evidence="3">cv. GT1</strain>
        <tissue evidence="2">Leaf</tissue>
    </source>
</reference>
<dbReference type="Proteomes" id="UP000467840">
    <property type="component" value="Chromosome 14"/>
</dbReference>